<evidence type="ECO:0000256" key="5">
    <source>
        <dbReference type="ARBA" id="ARBA00022692"/>
    </source>
</evidence>
<keyword evidence="2" id="KW-0813">Transport</keyword>
<gene>
    <name evidence="14" type="ORF">GCM10011575_36640</name>
</gene>
<evidence type="ECO:0000256" key="6">
    <source>
        <dbReference type="ARBA" id="ARBA00022741"/>
    </source>
</evidence>
<accession>A0A917SDV7</accession>
<organism evidence="14 15">
    <name type="scientific">Microlunatus endophyticus</name>
    <dbReference type="NCBI Taxonomy" id="1716077"/>
    <lineage>
        <taxon>Bacteria</taxon>
        <taxon>Bacillati</taxon>
        <taxon>Actinomycetota</taxon>
        <taxon>Actinomycetes</taxon>
        <taxon>Propionibacteriales</taxon>
        <taxon>Propionibacteriaceae</taxon>
        <taxon>Microlunatus</taxon>
    </lineage>
</organism>
<feature type="domain" description="ABC transmembrane type-1" evidence="13">
    <location>
        <begin position="115"/>
        <end position="397"/>
    </location>
</feature>
<keyword evidence="4" id="KW-0997">Cell inner membrane</keyword>
<dbReference type="SUPFAM" id="SSF52540">
    <property type="entry name" value="P-loop containing nucleoside triphosphate hydrolases"/>
    <property type="match status" value="1"/>
</dbReference>
<dbReference type="EMBL" id="BMMZ01000010">
    <property type="protein sequence ID" value="GGL75148.1"/>
    <property type="molecule type" value="Genomic_DNA"/>
</dbReference>
<feature type="domain" description="ABC transporter" evidence="12">
    <location>
        <begin position="428"/>
        <end position="662"/>
    </location>
</feature>
<dbReference type="AlphaFoldDB" id="A0A917SDV7"/>
<sequence length="665" mass="71685">MNPMSSTVGTAGESVTSQLTGPMTDSAATWDHDRTRLAAAGSLPPRIPQELRPPQGVGISRRLHAWHGRHLLRERRAQEFYAQSRNPVRGLPVAGWPAVADFIKTLLTRRRTLAALLLIMNGLAAIAGLVVPRILGQLVDIAAADDSVTATIDRLAVAVIGITVLQAIFTFGASVSAAIFGQDLLAAAREYIVRTVLRLPLSRVESASSGDLVTRVTRDVGTMSDSVRWGLPQAVVALITTVLTIVAMLLNSPLLALPILASVIPLWISVRRYFKRAPMGYITEGGSYSKINTSLTETVEGARTVEALGLQRRRIELTDDDVEEAAQAERYTMSLRNLLFGVIDTAYNTPLVWTILLGGLGYAHGWVTLGQITAATLYIQAVVGPLDQLISNVDRLQVGVASTTRLLGIAAVPQDREPGEDRPSNSHLLGEDLRFAYREGHDVLHGVELDLQPGERLAIVGPSGSGKSTLGRLLAGINGPRTGRVTVGGVDLVKLPLDQLRTEVSLVTQEHHVFVGSIRDNIVLAREDSFDEVVINALRTVDAWDWVSRLPSGLDTMIGSGNASLTPAQAQQIALARLVVADPHTLVLDEATSLIDPRTARHLEGSMAALLQDRTVVAIAHRLHTAHDADRIAVVIDGRIAELGSHHELIEADGEYASLWRAWTS</sequence>
<dbReference type="Pfam" id="PF00005">
    <property type="entry name" value="ABC_tran"/>
    <property type="match status" value="1"/>
</dbReference>
<dbReference type="Gene3D" id="3.40.50.300">
    <property type="entry name" value="P-loop containing nucleotide triphosphate hydrolases"/>
    <property type="match status" value="1"/>
</dbReference>
<evidence type="ECO:0000256" key="4">
    <source>
        <dbReference type="ARBA" id="ARBA00022519"/>
    </source>
</evidence>
<dbReference type="PANTHER" id="PTHR43394">
    <property type="entry name" value="ATP-DEPENDENT PERMEASE MDL1, MITOCHONDRIAL"/>
    <property type="match status" value="1"/>
</dbReference>
<dbReference type="GO" id="GO:0005524">
    <property type="term" value="F:ATP binding"/>
    <property type="evidence" value="ECO:0007669"/>
    <property type="project" value="UniProtKB-KW"/>
</dbReference>
<keyword evidence="3" id="KW-1003">Cell membrane</keyword>
<dbReference type="GO" id="GO:0015421">
    <property type="term" value="F:ABC-type oligopeptide transporter activity"/>
    <property type="evidence" value="ECO:0007669"/>
    <property type="project" value="TreeGrafter"/>
</dbReference>
<dbReference type="PROSITE" id="PS50893">
    <property type="entry name" value="ABC_TRANSPORTER_2"/>
    <property type="match status" value="1"/>
</dbReference>
<reference evidence="14" key="1">
    <citation type="journal article" date="2014" name="Int. J. Syst. Evol. Microbiol.">
        <title>Complete genome sequence of Corynebacterium casei LMG S-19264T (=DSM 44701T), isolated from a smear-ripened cheese.</title>
        <authorList>
            <consortium name="US DOE Joint Genome Institute (JGI-PGF)"/>
            <person name="Walter F."/>
            <person name="Albersmeier A."/>
            <person name="Kalinowski J."/>
            <person name="Ruckert C."/>
        </authorList>
    </citation>
    <scope>NUCLEOTIDE SEQUENCE</scope>
    <source>
        <strain evidence="14">CGMCC 4.7306</strain>
    </source>
</reference>
<feature type="transmembrane region" description="Helical" evidence="11">
    <location>
        <begin position="113"/>
        <end position="135"/>
    </location>
</feature>
<dbReference type="InterPro" id="IPR027417">
    <property type="entry name" value="P-loop_NTPase"/>
</dbReference>
<keyword evidence="9 11" id="KW-0472">Membrane</keyword>
<evidence type="ECO:0000259" key="12">
    <source>
        <dbReference type="PROSITE" id="PS50893"/>
    </source>
</evidence>
<dbReference type="GO" id="GO:0016887">
    <property type="term" value="F:ATP hydrolysis activity"/>
    <property type="evidence" value="ECO:0007669"/>
    <property type="project" value="InterPro"/>
</dbReference>
<name>A0A917SDV7_9ACTN</name>
<evidence type="ECO:0000313" key="14">
    <source>
        <dbReference type="EMBL" id="GGL75148.1"/>
    </source>
</evidence>
<dbReference type="PANTHER" id="PTHR43394:SF1">
    <property type="entry name" value="ATP-BINDING CASSETTE SUB-FAMILY B MEMBER 10, MITOCHONDRIAL"/>
    <property type="match status" value="1"/>
</dbReference>
<dbReference type="InterPro" id="IPR036640">
    <property type="entry name" value="ABC1_TM_sf"/>
</dbReference>
<feature type="transmembrane region" description="Helical" evidence="11">
    <location>
        <begin position="155"/>
        <end position="180"/>
    </location>
</feature>
<evidence type="ECO:0000256" key="8">
    <source>
        <dbReference type="ARBA" id="ARBA00022989"/>
    </source>
</evidence>
<evidence type="ECO:0000256" key="1">
    <source>
        <dbReference type="ARBA" id="ARBA00004651"/>
    </source>
</evidence>
<dbReference type="PROSITE" id="PS50929">
    <property type="entry name" value="ABC_TM1F"/>
    <property type="match status" value="1"/>
</dbReference>
<reference evidence="14" key="2">
    <citation type="submission" date="2020-09" db="EMBL/GenBank/DDBJ databases">
        <authorList>
            <person name="Sun Q."/>
            <person name="Zhou Y."/>
        </authorList>
    </citation>
    <scope>NUCLEOTIDE SEQUENCE</scope>
    <source>
        <strain evidence="14">CGMCC 4.7306</strain>
    </source>
</reference>
<dbReference type="Proteomes" id="UP000613840">
    <property type="component" value="Unassembled WGS sequence"/>
</dbReference>
<dbReference type="Pfam" id="PF00664">
    <property type="entry name" value="ABC_membrane"/>
    <property type="match status" value="1"/>
</dbReference>
<evidence type="ECO:0000256" key="9">
    <source>
        <dbReference type="ARBA" id="ARBA00023136"/>
    </source>
</evidence>
<evidence type="ECO:0000256" key="3">
    <source>
        <dbReference type="ARBA" id="ARBA00022475"/>
    </source>
</evidence>
<protein>
    <submittedName>
        <fullName evidence="14">Multidrug ABC transporter ATP-binding protein</fullName>
    </submittedName>
</protein>
<evidence type="ECO:0000256" key="11">
    <source>
        <dbReference type="SAM" id="Phobius"/>
    </source>
</evidence>
<dbReference type="InterPro" id="IPR003593">
    <property type="entry name" value="AAA+_ATPase"/>
</dbReference>
<keyword evidence="7 14" id="KW-0067">ATP-binding</keyword>
<feature type="region of interest" description="Disordered" evidence="10">
    <location>
        <begin position="1"/>
        <end position="27"/>
    </location>
</feature>
<evidence type="ECO:0000259" key="13">
    <source>
        <dbReference type="PROSITE" id="PS50929"/>
    </source>
</evidence>
<dbReference type="InterPro" id="IPR003439">
    <property type="entry name" value="ABC_transporter-like_ATP-bd"/>
</dbReference>
<dbReference type="InterPro" id="IPR011527">
    <property type="entry name" value="ABC1_TM_dom"/>
</dbReference>
<dbReference type="Gene3D" id="1.20.1560.10">
    <property type="entry name" value="ABC transporter type 1, transmembrane domain"/>
    <property type="match status" value="1"/>
</dbReference>
<keyword evidence="8 11" id="KW-1133">Transmembrane helix</keyword>
<keyword evidence="6" id="KW-0547">Nucleotide-binding</keyword>
<evidence type="ECO:0000256" key="7">
    <source>
        <dbReference type="ARBA" id="ARBA00022840"/>
    </source>
</evidence>
<dbReference type="SMART" id="SM00382">
    <property type="entry name" value="AAA"/>
    <property type="match status" value="1"/>
</dbReference>
<keyword evidence="15" id="KW-1185">Reference proteome</keyword>
<dbReference type="CDD" id="cd07346">
    <property type="entry name" value="ABC_6TM_exporters"/>
    <property type="match status" value="1"/>
</dbReference>
<feature type="transmembrane region" description="Helical" evidence="11">
    <location>
        <begin position="229"/>
        <end position="249"/>
    </location>
</feature>
<evidence type="ECO:0000256" key="10">
    <source>
        <dbReference type="SAM" id="MobiDB-lite"/>
    </source>
</evidence>
<feature type="transmembrane region" description="Helical" evidence="11">
    <location>
        <begin position="255"/>
        <end position="274"/>
    </location>
</feature>
<dbReference type="GO" id="GO:0005886">
    <property type="term" value="C:plasma membrane"/>
    <property type="evidence" value="ECO:0007669"/>
    <property type="project" value="UniProtKB-SubCell"/>
</dbReference>
<evidence type="ECO:0000313" key="15">
    <source>
        <dbReference type="Proteomes" id="UP000613840"/>
    </source>
</evidence>
<evidence type="ECO:0000256" key="2">
    <source>
        <dbReference type="ARBA" id="ARBA00022448"/>
    </source>
</evidence>
<dbReference type="FunFam" id="3.40.50.300:FF:001001">
    <property type="entry name" value="Multidrug ABC transporter ATP-binding protein"/>
    <property type="match status" value="1"/>
</dbReference>
<comment type="caution">
    <text evidence="14">The sequence shown here is derived from an EMBL/GenBank/DDBJ whole genome shotgun (WGS) entry which is preliminary data.</text>
</comment>
<comment type="subcellular location">
    <subcellularLocation>
        <location evidence="1">Cell membrane</location>
        <topology evidence="1">Multi-pass membrane protein</topology>
    </subcellularLocation>
</comment>
<keyword evidence="5 11" id="KW-0812">Transmembrane</keyword>
<proteinExistence type="predicted"/>
<dbReference type="InterPro" id="IPR039421">
    <property type="entry name" value="Type_1_exporter"/>
</dbReference>
<dbReference type="SUPFAM" id="SSF90123">
    <property type="entry name" value="ABC transporter transmembrane region"/>
    <property type="match status" value="1"/>
</dbReference>